<feature type="compositionally biased region" description="Basic and acidic residues" evidence="3">
    <location>
        <begin position="699"/>
        <end position="711"/>
    </location>
</feature>
<comment type="caution">
    <text evidence="4">The sequence shown here is derived from an EMBL/GenBank/DDBJ whole genome shotgun (WGS) entry which is preliminary data.</text>
</comment>
<evidence type="ECO:0000313" key="4">
    <source>
        <dbReference type="EMBL" id="CAE7561391.1"/>
    </source>
</evidence>
<dbReference type="Gene3D" id="1.25.40.10">
    <property type="entry name" value="Tetratricopeptide repeat domain"/>
    <property type="match status" value="3"/>
</dbReference>
<evidence type="ECO:0000313" key="5">
    <source>
        <dbReference type="Proteomes" id="UP000604046"/>
    </source>
</evidence>
<name>A0A812UD32_9DINO</name>
<evidence type="ECO:0000256" key="3">
    <source>
        <dbReference type="SAM" id="MobiDB-lite"/>
    </source>
</evidence>
<feature type="region of interest" description="Disordered" evidence="3">
    <location>
        <begin position="699"/>
        <end position="718"/>
    </location>
</feature>
<dbReference type="PROSITE" id="PS51375">
    <property type="entry name" value="PPR"/>
    <property type="match status" value="1"/>
</dbReference>
<proteinExistence type="predicted"/>
<dbReference type="PANTHER" id="PTHR47447">
    <property type="entry name" value="OS03G0856100 PROTEIN"/>
    <property type="match status" value="1"/>
</dbReference>
<protein>
    <recommendedName>
        <fullName evidence="6">Pentatricopeptide repeat-containing protein, chloroplastic</fullName>
    </recommendedName>
</protein>
<reference evidence="4" key="1">
    <citation type="submission" date="2021-02" db="EMBL/GenBank/DDBJ databases">
        <authorList>
            <person name="Dougan E. K."/>
            <person name="Rhodes N."/>
            <person name="Thang M."/>
            <person name="Chan C."/>
        </authorList>
    </citation>
    <scope>NUCLEOTIDE SEQUENCE</scope>
</reference>
<keyword evidence="1" id="KW-0677">Repeat</keyword>
<evidence type="ECO:0008006" key="6">
    <source>
        <dbReference type="Google" id="ProtNLM"/>
    </source>
</evidence>
<dbReference type="PANTHER" id="PTHR47447:SF17">
    <property type="entry name" value="OS12G0638900 PROTEIN"/>
    <property type="match status" value="1"/>
</dbReference>
<keyword evidence="5" id="KW-1185">Reference proteome</keyword>
<accession>A0A812UD32</accession>
<sequence length="718" mass="79360">MQEGQRHWPLEPPAGQGRRWRPFRRHEFKVVPKIVFTKQIVSLLQTKQLGRTLRQEETQAVLAEVEGLPILVSTDDYVHVFKAFSKLNLWSQVVQLWQTMRQEGLPSNSRASGHLAESFIRGGKWAASLVILDSMHVQRLGLGFAAQGAALAVYRSRHLWQAALNQFMQDGSFTMLTIKRMFMALADANQIDLLKQLLKLLSRNERTAHNAQRVAANAFAEAGLWQDASALMEETRAQRMAAGQQLLEKVMGAKLRAARWREACFLVSQLPEDAGFSVVLLSNAVGACSQAARLGEALRLLQLMRMRGYWPTVRTFNLVLLACARAGSLQQALEVLAEMRFAMRDPDIISYSTCISAAEKERDWASSLVLLERIQTAGLRADAIAISTTMKICEKGLEWEHPLQLLMQMYRSTLQPDTVTTSSVLRTFQEGMRWKDNCQLLHEILQRPFPDDIKAHNSAASALEKVSKWQRALGAVEYCGNRGLQADLASFGVMLGACAEGGNFLLAVDGLQALVRRGFRISPQFLGMALEAGREDHSTASAVAALLGQLKESIAAWLHRPSRHSEEAMLGVRESSTAVEVLQQYGALESDTYQAFRKRACRPVLAALHPRKWRAFAKPKALSSLAELAAIGSLGMPFTLDALDAVKALGGMRWSPTGRGGTRRLLAARALSERPGASSATVTAWSSYVIQIAAGRPLMNKEQRPMDHSKLEGGTASP</sequence>
<feature type="non-terminal residue" evidence="4">
    <location>
        <position position="718"/>
    </location>
</feature>
<feature type="repeat" description="PPR" evidence="2">
    <location>
        <begin position="312"/>
        <end position="346"/>
    </location>
</feature>
<evidence type="ECO:0000256" key="2">
    <source>
        <dbReference type="PROSITE-ProRule" id="PRU00708"/>
    </source>
</evidence>
<organism evidence="4 5">
    <name type="scientific">Symbiodinium natans</name>
    <dbReference type="NCBI Taxonomy" id="878477"/>
    <lineage>
        <taxon>Eukaryota</taxon>
        <taxon>Sar</taxon>
        <taxon>Alveolata</taxon>
        <taxon>Dinophyceae</taxon>
        <taxon>Suessiales</taxon>
        <taxon>Symbiodiniaceae</taxon>
        <taxon>Symbiodinium</taxon>
    </lineage>
</organism>
<dbReference type="InterPro" id="IPR002885">
    <property type="entry name" value="PPR_rpt"/>
</dbReference>
<dbReference type="InterPro" id="IPR011990">
    <property type="entry name" value="TPR-like_helical_dom_sf"/>
</dbReference>
<evidence type="ECO:0000256" key="1">
    <source>
        <dbReference type="ARBA" id="ARBA00022737"/>
    </source>
</evidence>
<gene>
    <name evidence="4" type="ORF">SNAT2548_LOCUS31675</name>
</gene>
<dbReference type="Pfam" id="PF13812">
    <property type="entry name" value="PPR_3"/>
    <property type="match status" value="1"/>
</dbReference>
<dbReference type="AlphaFoldDB" id="A0A812UD32"/>
<dbReference type="OrthoDB" id="418611at2759"/>
<dbReference type="Proteomes" id="UP000604046">
    <property type="component" value="Unassembled WGS sequence"/>
</dbReference>
<dbReference type="EMBL" id="CAJNDS010002669">
    <property type="protein sequence ID" value="CAE7561391.1"/>
    <property type="molecule type" value="Genomic_DNA"/>
</dbReference>